<dbReference type="PIRSF" id="PIRSF009376">
    <property type="entry name" value="Phospholipase_D_euk"/>
    <property type="match status" value="1"/>
</dbReference>
<evidence type="ECO:0000256" key="5">
    <source>
        <dbReference type="ARBA" id="ARBA00023098"/>
    </source>
</evidence>
<dbReference type="GO" id="GO:0006654">
    <property type="term" value="P:phosphatidic acid biosynthetic process"/>
    <property type="evidence" value="ECO:0007669"/>
    <property type="project" value="InterPro"/>
</dbReference>
<proteinExistence type="predicted"/>
<dbReference type="PANTHER" id="PTHR18896">
    <property type="entry name" value="PHOSPHOLIPASE D"/>
    <property type="match status" value="1"/>
</dbReference>
<dbReference type="CDD" id="cd09138">
    <property type="entry name" value="PLDc_vPLD1_2_yPLD_like_1"/>
    <property type="match status" value="1"/>
</dbReference>
<protein>
    <recommendedName>
        <fullName evidence="1">phospholipase D</fullName>
        <ecNumber evidence="1">3.1.4.4</ecNumber>
    </recommendedName>
</protein>
<evidence type="ECO:0000313" key="9">
    <source>
        <dbReference type="Proteomes" id="UP001175261"/>
    </source>
</evidence>
<dbReference type="InterPro" id="IPR001736">
    <property type="entry name" value="PLipase_D/transphosphatidylase"/>
</dbReference>
<evidence type="ECO:0000259" key="7">
    <source>
        <dbReference type="PROSITE" id="PS50035"/>
    </source>
</evidence>
<dbReference type="GO" id="GO:0004630">
    <property type="term" value="F:phospholipase D activity"/>
    <property type="evidence" value="ECO:0007669"/>
    <property type="project" value="UniProtKB-EC"/>
</dbReference>
<reference evidence="8" key="1">
    <citation type="submission" date="2022-10" db="EMBL/GenBank/DDBJ databases">
        <title>Determination and structural analysis of whole genome sequence of Sarocladium strictum F4-1.</title>
        <authorList>
            <person name="Hu L."/>
            <person name="Jiang Y."/>
        </authorList>
    </citation>
    <scope>NUCLEOTIDE SEQUENCE</scope>
    <source>
        <strain evidence="8">F4-1</strain>
    </source>
</reference>
<dbReference type="GO" id="GO:0035556">
    <property type="term" value="P:intracellular signal transduction"/>
    <property type="evidence" value="ECO:0007669"/>
    <property type="project" value="InterPro"/>
</dbReference>
<dbReference type="Gene3D" id="3.30.870.10">
    <property type="entry name" value="Endonuclease Chain A"/>
    <property type="match status" value="2"/>
</dbReference>
<evidence type="ECO:0000256" key="1">
    <source>
        <dbReference type="ARBA" id="ARBA00012027"/>
    </source>
</evidence>
<evidence type="ECO:0000256" key="2">
    <source>
        <dbReference type="ARBA" id="ARBA00022737"/>
    </source>
</evidence>
<keyword evidence="9" id="KW-1185">Reference proteome</keyword>
<keyword evidence="2" id="KW-0677">Repeat</keyword>
<feature type="region of interest" description="Disordered" evidence="6">
    <location>
        <begin position="729"/>
        <end position="749"/>
    </location>
</feature>
<feature type="domain" description="PLD phosphodiesterase" evidence="7">
    <location>
        <begin position="565"/>
        <end position="592"/>
    </location>
</feature>
<organism evidence="8 9">
    <name type="scientific">Sarocladium strictum</name>
    <name type="common">Black bundle disease fungus</name>
    <name type="synonym">Acremonium strictum</name>
    <dbReference type="NCBI Taxonomy" id="5046"/>
    <lineage>
        <taxon>Eukaryota</taxon>
        <taxon>Fungi</taxon>
        <taxon>Dikarya</taxon>
        <taxon>Ascomycota</taxon>
        <taxon>Pezizomycotina</taxon>
        <taxon>Sordariomycetes</taxon>
        <taxon>Hypocreomycetidae</taxon>
        <taxon>Hypocreales</taxon>
        <taxon>Sarocladiaceae</taxon>
        <taxon>Sarocladium</taxon>
    </lineage>
</organism>
<dbReference type="PROSITE" id="PS50035">
    <property type="entry name" value="PLD"/>
    <property type="match status" value="2"/>
</dbReference>
<dbReference type="InterPro" id="IPR025202">
    <property type="entry name" value="PLD-like_dom"/>
</dbReference>
<dbReference type="EC" id="3.1.4.4" evidence="1"/>
<evidence type="ECO:0000256" key="4">
    <source>
        <dbReference type="ARBA" id="ARBA00022963"/>
    </source>
</evidence>
<comment type="caution">
    <text evidence="8">The sequence shown here is derived from an EMBL/GenBank/DDBJ whole genome shotgun (WGS) entry which is preliminary data.</text>
</comment>
<gene>
    <name evidence="8" type="ORF">NLU13_0589</name>
</gene>
<dbReference type="InterPro" id="IPR015679">
    <property type="entry name" value="PLipase_D_fam"/>
</dbReference>
<feature type="domain" description="PLD phosphodiesterase" evidence="7">
    <location>
        <begin position="193"/>
        <end position="220"/>
    </location>
</feature>
<keyword evidence="5" id="KW-0443">Lipid metabolism</keyword>
<dbReference type="GO" id="GO:0009395">
    <property type="term" value="P:phospholipid catabolic process"/>
    <property type="evidence" value="ECO:0007669"/>
    <property type="project" value="TreeGrafter"/>
</dbReference>
<dbReference type="SUPFAM" id="SSF56024">
    <property type="entry name" value="Phospholipase D/nuclease"/>
    <property type="match status" value="2"/>
</dbReference>
<dbReference type="CDD" id="cd09141">
    <property type="entry name" value="PLDc_vPLD1_2_yPLD_like_2"/>
    <property type="match status" value="1"/>
</dbReference>
<keyword evidence="4" id="KW-0442">Lipid degradation</keyword>
<name>A0AA39GPC2_SARSR</name>
<keyword evidence="3" id="KW-0378">Hydrolase</keyword>
<dbReference type="Pfam" id="PF13091">
    <property type="entry name" value="PLDc_2"/>
    <property type="match status" value="1"/>
</dbReference>
<evidence type="ECO:0000256" key="3">
    <source>
        <dbReference type="ARBA" id="ARBA00022801"/>
    </source>
</evidence>
<evidence type="ECO:0000313" key="8">
    <source>
        <dbReference type="EMBL" id="KAK0391087.1"/>
    </source>
</evidence>
<accession>A0AA39GPC2</accession>
<dbReference type="PANTHER" id="PTHR18896:SF186">
    <property type="entry name" value="PHOSPHOLIPASE D"/>
    <property type="match status" value="1"/>
</dbReference>
<dbReference type="SMART" id="SM00155">
    <property type="entry name" value="PLDc"/>
    <property type="match status" value="2"/>
</dbReference>
<sequence length="816" mass="91504">MDSLLEAASAALQVDAAEQDVAEQIDDTQQVTSGRYRFKSTFDICTGGIKWHVDGCSYFWAVAEAIQQAQETIMILDWWLSPEVYLRRPPALNEQYRLDVMLKAAAERGVVINIIVYKEVDAALTLNSKHTKSVLEGLHPNIKVFRHPDHTPSSEDFKAELRERLGHVTNLDLAKASENVVSSLYGTAKDVVLFWAHHEKLLVVDQRLAFMGGLDLCFGRWDTSSHPIADAHPGNLDATLFPGQDYNNARVFDFADVQEWNQNRLDRTRISRMGWSDVALSLSGPVVRDLVSHFVDRWNYIHDDKYADHDDNKYGRLEDNDSCLNEEIEGVEDALSQVQLVRSCSEWSSGHETERSIFNAYVEVIRSAKSFVYIENQPVTNLIGAAIVERICRAQQNGEAFKVMVVMPAVPAFAGDLRSDDALGTRAILEFQYFSICRGGYSIMEKLEEAGIEDPGEYIAFYNLRSFDRINTSNTMQVVEEAGGVSYEDASLQQDAYIGASFQSGEAAESEVDSALVEQYQTQADHVTDNVLDTISSCYMDNASNLTEMNWEGDPEDEIDAYVSEELYIHSKLLIADDRIVICGSANLNDRSQLGDHDSEIAIVVEDPTAVESTMNGEHHVASRFAASLRRFISRKHLGLLPDQECDRPDANWLPIDQGANEYDWGSPSDLLVADPLHADFQELWKSTAKLNTEIFSKAFHTVPSNQVRTWNDYNGYYAKHFRLPNGEVPKMHGDGESADAAGSVDDAKNGDEDEMRYIYGHVVRHEFPGGIAEVKQWLTQIRGNLVEMPLEFLADVEDIAKDGLTLNGLTDKLYT</sequence>
<dbReference type="InterPro" id="IPR016555">
    <property type="entry name" value="PLipase_D_euk"/>
</dbReference>
<dbReference type="AlphaFoldDB" id="A0AA39GPC2"/>
<dbReference type="Pfam" id="PF00614">
    <property type="entry name" value="PLDc"/>
    <property type="match status" value="1"/>
</dbReference>
<dbReference type="Proteomes" id="UP001175261">
    <property type="component" value="Unassembled WGS sequence"/>
</dbReference>
<dbReference type="EMBL" id="JAPDFR010000001">
    <property type="protein sequence ID" value="KAK0391087.1"/>
    <property type="molecule type" value="Genomic_DNA"/>
</dbReference>
<evidence type="ECO:0000256" key="6">
    <source>
        <dbReference type="SAM" id="MobiDB-lite"/>
    </source>
</evidence>